<feature type="region of interest" description="Disordered" evidence="1">
    <location>
        <begin position="1"/>
        <end position="24"/>
    </location>
</feature>
<proteinExistence type="predicted"/>
<dbReference type="AlphaFoldDB" id="J6FCC4"/>
<feature type="compositionally biased region" description="Basic residues" evidence="1">
    <location>
        <begin position="1"/>
        <end position="12"/>
    </location>
</feature>
<dbReference type="KEGG" id="tasa:A1Q1_02082"/>
<dbReference type="VEuPathDB" id="FungiDB:A1Q1_02082"/>
<organism evidence="2 3">
    <name type="scientific">Trichosporon asahii var. asahii (strain ATCC 90039 / CBS 2479 / JCM 2466 / KCTC 7840 / NBRC 103889/ NCYC 2677 / UAMH 7654)</name>
    <name type="common">Yeast</name>
    <dbReference type="NCBI Taxonomy" id="1186058"/>
    <lineage>
        <taxon>Eukaryota</taxon>
        <taxon>Fungi</taxon>
        <taxon>Dikarya</taxon>
        <taxon>Basidiomycota</taxon>
        <taxon>Agaricomycotina</taxon>
        <taxon>Tremellomycetes</taxon>
        <taxon>Trichosporonales</taxon>
        <taxon>Trichosporonaceae</taxon>
        <taxon>Trichosporon</taxon>
    </lineage>
</organism>
<dbReference type="HOGENOM" id="CLU_1826648_0_0_1"/>
<gene>
    <name evidence="2" type="ORF">A1Q1_02082</name>
</gene>
<reference evidence="2 3" key="1">
    <citation type="journal article" date="2012" name="Eukaryot. Cell">
        <title>Draft genome sequence of CBS 2479, the standard type strain of Trichosporon asahii.</title>
        <authorList>
            <person name="Yang R.Y."/>
            <person name="Li H.T."/>
            <person name="Zhu H."/>
            <person name="Zhou G.P."/>
            <person name="Wang M."/>
            <person name="Wang L."/>
        </authorList>
    </citation>
    <scope>NUCLEOTIDE SEQUENCE [LARGE SCALE GENOMIC DNA]</scope>
    <source>
        <strain evidence="3">ATCC 90039 / CBS 2479 / JCM 2466 / KCTC 7840 / NCYC 2677 / UAMH 7654</strain>
    </source>
</reference>
<dbReference type="OrthoDB" id="2143914at2759"/>
<name>J6FCC4_TRIAS</name>
<evidence type="ECO:0000313" key="2">
    <source>
        <dbReference type="EMBL" id="EJT52747.1"/>
    </source>
</evidence>
<evidence type="ECO:0008006" key="4">
    <source>
        <dbReference type="Google" id="ProtNLM"/>
    </source>
</evidence>
<comment type="caution">
    <text evidence="2">The sequence shown here is derived from an EMBL/GenBank/DDBJ whole genome shotgun (WGS) entry which is preliminary data.</text>
</comment>
<dbReference type="Proteomes" id="UP000002748">
    <property type="component" value="Unassembled WGS sequence"/>
</dbReference>
<dbReference type="RefSeq" id="XP_014184087.1">
    <property type="nucleotide sequence ID" value="XM_014328612.1"/>
</dbReference>
<dbReference type="EMBL" id="ALBS01000018">
    <property type="protein sequence ID" value="EJT52747.1"/>
    <property type="molecule type" value="Genomic_DNA"/>
</dbReference>
<protein>
    <recommendedName>
        <fullName evidence="4">Myb-like domain-containing protein</fullName>
    </recommendedName>
</protein>
<dbReference type="GeneID" id="25985596"/>
<evidence type="ECO:0000256" key="1">
    <source>
        <dbReference type="SAM" id="MobiDB-lite"/>
    </source>
</evidence>
<evidence type="ECO:0000313" key="3">
    <source>
        <dbReference type="Proteomes" id="UP000002748"/>
    </source>
</evidence>
<sequence>MPAVRKTKKTPKAAKPYVKTEQGAEAKIEEGMSKADVRNGTYDRIQMFSDIIRLAKKLGKTADHGREWSNSGSAAWSTKAKIEVLVTVLKVFSVLRIPADAQGINPDWTHVAAAQGRTPTQVKDVWRKVMQPKLLKGETIS</sequence>
<accession>J6FCC4</accession>